<keyword evidence="1" id="KW-0472">Membrane</keyword>
<feature type="transmembrane region" description="Helical" evidence="1">
    <location>
        <begin position="112"/>
        <end position="131"/>
    </location>
</feature>
<accession>T1CUJ1</accession>
<evidence type="ECO:0000256" key="1">
    <source>
        <dbReference type="SAM" id="Phobius"/>
    </source>
</evidence>
<reference evidence="3" key="1">
    <citation type="submission" date="2013-08" db="EMBL/GenBank/DDBJ databases">
        <authorList>
            <person name="Mendez C."/>
            <person name="Richter M."/>
            <person name="Ferrer M."/>
            <person name="Sanchez J."/>
        </authorList>
    </citation>
    <scope>NUCLEOTIDE SEQUENCE</scope>
</reference>
<sequence>MLAPGRYSATCEASPNIALVKYWGQRIPEYNVPYNSSLSLTLDGLSTRTRVTFDPELPADTLELNGTMVEGAPRDDVGRFLDLFRGRARRTWYARVQSRNNFPTASGMASSASGFAALAGAAMAALGLRWGPRNLSRYARRGSGSATRSIYGGFVV</sequence>
<dbReference type="PANTHER" id="PTHR10977:SF3">
    <property type="entry name" value="DIPHOSPHOMEVALONATE DECARBOXYLASE"/>
    <property type="match status" value="1"/>
</dbReference>
<comment type="caution">
    <text evidence="3">The sequence shown here is derived from an EMBL/GenBank/DDBJ whole genome shotgun (WGS) entry which is preliminary data.</text>
</comment>
<evidence type="ECO:0000313" key="3">
    <source>
        <dbReference type="EMBL" id="EQD73410.1"/>
    </source>
</evidence>
<dbReference type="FunFam" id="3.30.230.10:FF:000072">
    <property type="entry name" value="Diphosphomevalonate decarboxylase"/>
    <property type="match status" value="1"/>
</dbReference>
<proteinExistence type="predicted"/>
<protein>
    <submittedName>
        <fullName evidence="3">Mevalonate diphosphate decarboxylase</fullName>
    </submittedName>
</protein>
<reference evidence="3" key="2">
    <citation type="journal article" date="2014" name="ISME J.">
        <title>Microbial stratification in low pH oxic and suboxic macroscopic growths along an acid mine drainage.</title>
        <authorList>
            <person name="Mendez-Garcia C."/>
            <person name="Mesa V."/>
            <person name="Sprenger R.R."/>
            <person name="Richter M."/>
            <person name="Diez M.S."/>
            <person name="Solano J."/>
            <person name="Bargiela R."/>
            <person name="Golyshina O.V."/>
            <person name="Manteca A."/>
            <person name="Ramos J.L."/>
            <person name="Gallego J.R."/>
            <person name="Llorente I."/>
            <person name="Martins Dos Santos V.A."/>
            <person name="Jensen O.N."/>
            <person name="Pelaez A.I."/>
            <person name="Sanchez J."/>
            <person name="Ferrer M."/>
        </authorList>
    </citation>
    <scope>NUCLEOTIDE SEQUENCE</scope>
</reference>
<dbReference type="SUPFAM" id="SSF54211">
    <property type="entry name" value="Ribosomal protein S5 domain 2-like"/>
    <property type="match status" value="1"/>
</dbReference>
<dbReference type="PANTHER" id="PTHR10977">
    <property type="entry name" value="DIPHOSPHOMEVALONATE DECARBOXYLASE"/>
    <property type="match status" value="1"/>
</dbReference>
<dbReference type="InterPro" id="IPR020568">
    <property type="entry name" value="Ribosomal_Su5_D2-typ_SF"/>
</dbReference>
<feature type="domain" description="Diphosphomevalonate decarboxylase-like N-terminal" evidence="2">
    <location>
        <begin position="13"/>
        <end position="155"/>
    </location>
</feature>
<keyword evidence="1" id="KW-0812">Transmembrane</keyword>
<dbReference type="AlphaFoldDB" id="T1CUJ1"/>
<dbReference type="InterPro" id="IPR014721">
    <property type="entry name" value="Ribsml_uS5_D2-typ_fold_subgr"/>
</dbReference>
<feature type="non-terminal residue" evidence="3">
    <location>
        <position position="156"/>
    </location>
</feature>
<dbReference type="Gene3D" id="3.30.230.10">
    <property type="match status" value="1"/>
</dbReference>
<gene>
    <name evidence="3" type="ORF">B1B_03230</name>
</gene>
<dbReference type="EMBL" id="AUZY01001975">
    <property type="protein sequence ID" value="EQD73410.1"/>
    <property type="molecule type" value="Genomic_DNA"/>
</dbReference>
<dbReference type="InterPro" id="IPR053859">
    <property type="entry name" value="MVD-like_N"/>
</dbReference>
<evidence type="ECO:0000259" key="2">
    <source>
        <dbReference type="Pfam" id="PF22700"/>
    </source>
</evidence>
<organism evidence="3">
    <name type="scientific">mine drainage metagenome</name>
    <dbReference type="NCBI Taxonomy" id="410659"/>
    <lineage>
        <taxon>unclassified sequences</taxon>
        <taxon>metagenomes</taxon>
        <taxon>ecological metagenomes</taxon>
    </lineage>
</organism>
<dbReference type="Pfam" id="PF22700">
    <property type="entry name" value="MVD-like_N"/>
    <property type="match status" value="1"/>
</dbReference>
<keyword evidence="1" id="KW-1133">Transmembrane helix</keyword>
<name>T1CUJ1_9ZZZZ</name>